<name>G9Y3A6_HAFAL</name>
<reference evidence="1 2" key="1">
    <citation type="submission" date="2011-08" db="EMBL/GenBank/DDBJ databases">
        <authorList>
            <person name="Weinstock G."/>
            <person name="Sodergren E."/>
            <person name="Clifton S."/>
            <person name="Fulton L."/>
            <person name="Fulton B."/>
            <person name="Courtney L."/>
            <person name="Fronick C."/>
            <person name="Harrison M."/>
            <person name="Strong C."/>
            <person name="Farmer C."/>
            <person name="Delahaunty K."/>
            <person name="Markovic C."/>
            <person name="Hall O."/>
            <person name="Minx P."/>
            <person name="Tomlinson C."/>
            <person name="Mitreva M."/>
            <person name="Hou S."/>
            <person name="Chen J."/>
            <person name="Wollam A."/>
            <person name="Pepin K.H."/>
            <person name="Johnson M."/>
            <person name="Bhonagiri V."/>
            <person name="Zhang X."/>
            <person name="Suruliraj S."/>
            <person name="Warren W."/>
            <person name="Chinwalla A."/>
            <person name="Mardis E.R."/>
            <person name="Wilson R.K."/>
        </authorList>
    </citation>
    <scope>NUCLEOTIDE SEQUENCE [LARGE SCALE GENOMIC DNA]</scope>
    <source>
        <strain evidence="1 2">ATCC 51873</strain>
    </source>
</reference>
<dbReference type="EMBL" id="AGCI01000016">
    <property type="protein sequence ID" value="EHM45631.1"/>
    <property type="molecule type" value="Genomic_DNA"/>
</dbReference>
<dbReference type="Proteomes" id="UP000005959">
    <property type="component" value="Unassembled WGS sequence"/>
</dbReference>
<dbReference type="PATRIC" id="fig|1002364.3.peg.953"/>
<dbReference type="PROSITE" id="PS51257">
    <property type="entry name" value="PROKAR_LIPOPROTEIN"/>
    <property type="match status" value="1"/>
</dbReference>
<evidence type="ECO:0000313" key="2">
    <source>
        <dbReference type="Proteomes" id="UP000005959"/>
    </source>
</evidence>
<protein>
    <recommendedName>
        <fullName evidence="3">Exc2 family lipoprotein</fullName>
    </recommendedName>
</protein>
<dbReference type="HOGENOM" id="CLU_151213_0_0_6"/>
<dbReference type="AlphaFoldDB" id="G9Y3A6"/>
<comment type="caution">
    <text evidence="1">The sequence shown here is derived from an EMBL/GenBank/DDBJ whole genome shotgun (WGS) entry which is preliminary data.</text>
</comment>
<evidence type="ECO:0008006" key="3">
    <source>
        <dbReference type="Google" id="ProtNLM"/>
    </source>
</evidence>
<organism evidence="1 2">
    <name type="scientific">Hafnia alvei ATCC 51873</name>
    <dbReference type="NCBI Taxonomy" id="1002364"/>
    <lineage>
        <taxon>Bacteria</taxon>
        <taxon>Pseudomonadati</taxon>
        <taxon>Pseudomonadota</taxon>
        <taxon>Gammaproteobacteria</taxon>
        <taxon>Enterobacterales</taxon>
        <taxon>Hafniaceae</taxon>
        <taxon>Hafnia</taxon>
    </lineage>
</organism>
<evidence type="ECO:0000313" key="1">
    <source>
        <dbReference type="EMBL" id="EHM45631.1"/>
    </source>
</evidence>
<dbReference type="NCBIfam" id="NF033828">
    <property type="entry name" value="entry_exc2_fam"/>
    <property type="match status" value="1"/>
</dbReference>
<dbReference type="RefSeq" id="WP_004846644.1">
    <property type="nucleotide sequence ID" value="NZ_JH417495.1"/>
</dbReference>
<accession>G9Y3A6</accession>
<proteinExistence type="predicted"/>
<sequence>MKVLNTVIGVAIFSFSLVGCSQHLSSAERHAKHFVYASKSDFDPNYQTRMQETVRVSVPLFEQFYQQGKKDKLAGVSREQAQQQADYFSSPAFLDAIQRESEFAGKTYSQSQNKKWRLLLSQEAAGAYWDGYEGRK</sequence>
<gene>
    <name evidence="1" type="ORF">HMPREF0454_01032</name>
</gene>